<reference evidence="1 2" key="1">
    <citation type="submission" date="2020-12" db="EMBL/GenBank/DDBJ databases">
        <title>Geomonas sp. Red421, isolated from paddy soil.</title>
        <authorList>
            <person name="Xu Z."/>
            <person name="Zhang Z."/>
            <person name="Masuda Y."/>
            <person name="Itoh H."/>
            <person name="Senoo K."/>
        </authorList>
    </citation>
    <scope>NUCLEOTIDE SEQUENCE [LARGE SCALE GENOMIC DNA]</scope>
    <source>
        <strain evidence="1 2">Red421</strain>
    </source>
</reference>
<keyword evidence="2" id="KW-1185">Reference proteome</keyword>
<dbReference type="EMBL" id="JAEMHL010000003">
    <property type="protein sequence ID" value="MBJ6750356.1"/>
    <property type="molecule type" value="Genomic_DNA"/>
</dbReference>
<protein>
    <submittedName>
        <fullName evidence="1">Uncharacterized protein</fullName>
    </submittedName>
</protein>
<sequence length="74" mass="8351">MDNETFEGEVLDRLQQIIEMLASILPEACIEEAEAARAPLPGPEPAQARDAYGILEEMQDDYHTAMDKWHLEHG</sequence>
<evidence type="ECO:0000313" key="2">
    <source>
        <dbReference type="Proteomes" id="UP000614714"/>
    </source>
</evidence>
<dbReference type="RefSeq" id="WP_199388867.1">
    <property type="nucleotide sequence ID" value="NZ_JAEMHL010000003.1"/>
</dbReference>
<comment type="caution">
    <text evidence="1">The sequence shown here is derived from an EMBL/GenBank/DDBJ whole genome shotgun (WGS) entry which is preliminary data.</text>
</comment>
<evidence type="ECO:0000313" key="1">
    <source>
        <dbReference type="EMBL" id="MBJ6750356.1"/>
    </source>
</evidence>
<dbReference type="Proteomes" id="UP000614714">
    <property type="component" value="Unassembled WGS sequence"/>
</dbReference>
<proteinExistence type="predicted"/>
<accession>A0ABS0YDJ3</accession>
<name>A0ABS0YDJ3_9BACT</name>
<gene>
    <name evidence="1" type="ORF">JFN91_09035</name>
</gene>
<organism evidence="1 2">
    <name type="scientific">Geomonas anaerohicana</name>
    <dbReference type="NCBI Taxonomy" id="2798583"/>
    <lineage>
        <taxon>Bacteria</taxon>
        <taxon>Pseudomonadati</taxon>
        <taxon>Thermodesulfobacteriota</taxon>
        <taxon>Desulfuromonadia</taxon>
        <taxon>Geobacterales</taxon>
        <taxon>Geobacteraceae</taxon>
        <taxon>Geomonas</taxon>
    </lineage>
</organism>